<sequence>MKKIEKEFNNSVHQNFDEIQQSLIRLFDRVMAAASNHEYCGLLNSNTWGDHYHKLSFSELFLMNLNDKEILGILNIAIYQAVVDNDYKQLLNGIFTYSRLRLLNRAYLSGPADWIIVEGAVNNDTELQGLVYTKSLALDNTVSYDKTLLLSRNLLRAIVIEPDLKNETKELYSKLIGEVTSKFDRAFLEYLYGVITGDYQLIRANFEEMEQCYSRCQWLSSGWYREAGLNKTVPVFLLGLYQLKNVVNNSIELPLKNEYLREASHVIRESPDYKPQIFKPFEGSLQFLNDILISDFVPFYRGYRAKIEAIRKVVGRSN</sequence>
<dbReference type="RefSeq" id="WP_028069649.1">
    <property type="nucleotide sequence ID" value="NZ_CP141191.1"/>
</dbReference>
<protein>
    <submittedName>
        <fullName evidence="1">Uncharacterized protein</fullName>
    </submittedName>
</protein>
<dbReference type="STRING" id="1123265.GCA_000686625_02513"/>
<dbReference type="KEGG" id="stha:NCTC11429_04269"/>
<evidence type="ECO:0000313" key="1">
    <source>
        <dbReference type="EMBL" id="VTR51121.1"/>
    </source>
</evidence>
<proteinExistence type="predicted"/>
<dbReference type="Proteomes" id="UP000308196">
    <property type="component" value="Chromosome"/>
</dbReference>
<name>A0A4U9W188_9SPHI</name>
<dbReference type="AlphaFoldDB" id="A0A4U9W188"/>
<dbReference type="EMBL" id="LR590484">
    <property type="protein sequence ID" value="VTR51121.1"/>
    <property type="molecule type" value="Genomic_DNA"/>
</dbReference>
<organism evidence="1 2">
    <name type="scientific">Sphingobacterium thalpophilum</name>
    <dbReference type="NCBI Taxonomy" id="259"/>
    <lineage>
        <taxon>Bacteria</taxon>
        <taxon>Pseudomonadati</taxon>
        <taxon>Bacteroidota</taxon>
        <taxon>Sphingobacteriia</taxon>
        <taxon>Sphingobacteriales</taxon>
        <taxon>Sphingobacteriaceae</taxon>
        <taxon>Sphingobacterium</taxon>
    </lineage>
</organism>
<evidence type="ECO:0000313" key="2">
    <source>
        <dbReference type="Proteomes" id="UP000308196"/>
    </source>
</evidence>
<reference evidence="1 2" key="1">
    <citation type="submission" date="2019-05" db="EMBL/GenBank/DDBJ databases">
        <authorList>
            <consortium name="Pathogen Informatics"/>
        </authorList>
    </citation>
    <scope>NUCLEOTIDE SEQUENCE [LARGE SCALE GENOMIC DNA]</scope>
    <source>
        <strain evidence="1 2">NCTC11429</strain>
    </source>
</reference>
<accession>A0A4U9W188</accession>
<dbReference type="GeneID" id="78464874"/>
<gene>
    <name evidence="1" type="ORF">NCTC11429_04269</name>
</gene>